<accession>A0A830B611</accession>
<proteinExistence type="predicted"/>
<dbReference type="EMBL" id="BMAC01000042">
    <property type="protein sequence ID" value="GFP82396.1"/>
    <property type="molecule type" value="Genomic_DNA"/>
</dbReference>
<gene>
    <name evidence="1" type="ORF">PHJA_000382700</name>
</gene>
<comment type="caution">
    <text evidence="1">The sequence shown here is derived from an EMBL/GenBank/DDBJ whole genome shotgun (WGS) entry which is preliminary data.</text>
</comment>
<evidence type="ECO:0000313" key="1">
    <source>
        <dbReference type="EMBL" id="GFP82396.1"/>
    </source>
</evidence>
<reference evidence="1" key="1">
    <citation type="submission" date="2020-07" db="EMBL/GenBank/DDBJ databases">
        <title>Ethylene signaling mediates host invasion by parasitic plants.</title>
        <authorList>
            <person name="Yoshida S."/>
        </authorList>
    </citation>
    <scope>NUCLEOTIDE SEQUENCE</scope>
    <source>
        <strain evidence="1">Okayama</strain>
    </source>
</reference>
<evidence type="ECO:0000313" key="2">
    <source>
        <dbReference type="Proteomes" id="UP000653305"/>
    </source>
</evidence>
<dbReference type="AlphaFoldDB" id="A0A830B611"/>
<organism evidence="1 2">
    <name type="scientific">Phtheirospermum japonicum</name>
    <dbReference type="NCBI Taxonomy" id="374723"/>
    <lineage>
        <taxon>Eukaryota</taxon>
        <taxon>Viridiplantae</taxon>
        <taxon>Streptophyta</taxon>
        <taxon>Embryophyta</taxon>
        <taxon>Tracheophyta</taxon>
        <taxon>Spermatophyta</taxon>
        <taxon>Magnoliopsida</taxon>
        <taxon>eudicotyledons</taxon>
        <taxon>Gunneridae</taxon>
        <taxon>Pentapetalae</taxon>
        <taxon>asterids</taxon>
        <taxon>lamiids</taxon>
        <taxon>Lamiales</taxon>
        <taxon>Orobanchaceae</taxon>
        <taxon>Orobanchaceae incertae sedis</taxon>
        <taxon>Phtheirospermum</taxon>
    </lineage>
</organism>
<feature type="non-terminal residue" evidence="1">
    <location>
        <position position="16"/>
    </location>
</feature>
<protein>
    <submittedName>
        <fullName evidence="1">Ethylene-responsive transcription factor erf025</fullName>
    </submittedName>
</protein>
<sequence>MSTASSGGSPSRPTTG</sequence>
<name>A0A830B611_9LAMI</name>
<keyword evidence="2" id="KW-1185">Reference proteome</keyword>
<dbReference type="Proteomes" id="UP000653305">
    <property type="component" value="Unassembled WGS sequence"/>
</dbReference>